<dbReference type="GO" id="GO:0010411">
    <property type="term" value="P:xyloglucan metabolic process"/>
    <property type="evidence" value="ECO:0007669"/>
    <property type="project" value="TreeGrafter"/>
</dbReference>
<gene>
    <name evidence="3" type="ORF">KC729_13830</name>
</gene>
<feature type="region of interest" description="Disordered" evidence="1">
    <location>
        <begin position="92"/>
        <end position="116"/>
    </location>
</feature>
<name>A0A956M2K0_UNCEI</name>
<keyword evidence="2" id="KW-0732">Signal</keyword>
<feature type="chain" id="PRO_5036772303" description="T9SS type A sorting domain-containing protein" evidence="2">
    <location>
        <begin position="20"/>
        <end position="872"/>
    </location>
</feature>
<dbReference type="AlphaFoldDB" id="A0A956M2K0"/>
<dbReference type="CDD" id="cd15482">
    <property type="entry name" value="Sialidase_non-viral"/>
    <property type="match status" value="2"/>
</dbReference>
<dbReference type="InterPro" id="IPR052025">
    <property type="entry name" value="Xyloglucanase_GH74"/>
</dbReference>
<comment type="caution">
    <text evidence="3">The sequence shown here is derived from an EMBL/GenBank/DDBJ whole genome shotgun (WGS) entry which is preliminary data.</text>
</comment>
<proteinExistence type="predicted"/>
<organism evidence="3 4">
    <name type="scientific">Eiseniibacteriota bacterium</name>
    <dbReference type="NCBI Taxonomy" id="2212470"/>
    <lineage>
        <taxon>Bacteria</taxon>
        <taxon>Candidatus Eiseniibacteriota</taxon>
    </lineage>
</organism>
<accession>A0A956M2K0</accession>
<dbReference type="SUPFAM" id="SSF110296">
    <property type="entry name" value="Oligoxyloglucan reducing end-specific cellobiohydrolase"/>
    <property type="match status" value="2"/>
</dbReference>
<evidence type="ECO:0000256" key="2">
    <source>
        <dbReference type="SAM" id="SignalP"/>
    </source>
</evidence>
<evidence type="ECO:0008006" key="5">
    <source>
        <dbReference type="Google" id="ProtNLM"/>
    </source>
</evidence>
<dbReference type="InterPro" id="IPR015943">
    <property type="entry name" value="WD40/YVTN_repeat-like_dom_sf"/>
</dbReference>
<feature type="signal peptide" evidence="2">
    <location>
        <begin position="1"/>
        <end position="19"/>
    </location>
</feature>
<evidence type="ECO:0000313" key="4">
    <source>
        <dbReference type="Proteomes" id="UP000697710"/>
    </source>
</evidence>
<sequence>MRIPRALLAASAFAIATWAVWGSHRADPSGHGTPARPETRAIATGEDSAGEALHGPELIVEYFRRWHEPYPADLDRSTLGRIWNEIAALPTEPGSAGQQVSRPIGDRTQVRRGGGSASWTLLGPFGMETPQSHRFSGRIVDLNVGPSGLRAVAAASGGLWERGPSEWSSLTDGLTTQWTGSLDIHPSNPSTLILGSGEPFIRAGTGFCKSTDGGATWGQKAMSPPPATCFRLRYAANGTTVHGAFDLGYYRSTNGGETWTRTLNLSAWPTDMALHPTNPNVLFLTVWGQGLFRSTNAGLTWSELMGIGLPQTDIGRGAITICDADPNRMYLAYAHTNGNLLGTFRSTDGGATWTDVSPHEYMWGQGWYNNTIAVSPTDPDLVLTGGGELLRSTDGGASWTGLSDPGLHADFHALQWSEDGTRVWAGHDGGVSVSTDAGITWSATDNTLPITQYVLVGASAKADPFVIGGGSQDNGISVTTDGGASWRFRLGGDGGGFAVDPNDSNVMLATLGVYGGIWPFHRHRSTNAGVTWGDVNGGIGLASQWWLRVRNDLGNPVTWYTYGDEYVYRSTNGGFWTGMNGTATAFPHFVAELTASHVAVPNGTVYACLDSDVTNERLRVWDGSAFQERSNGLPTGVRVRKVATHPRKADWAFALMNGMGTPGQKVFRSTDRGITWGNITGNLPDLPLADLVAHPTDDDRLFLGTEMGAFRTTDGGTTWERWQSGLPEAAVITEMTFVDRWDEDGRFTIVMGTYGRGIWVRDVESDPTDVPDDELPGDGSPVGGPDIPRLLASSPNPFRTSTDVSFALPRESRVSLRVFDAGGRQVMLALDEDRRAGVHRVAIDGARLPTGTLFLRLETPDGAATRTITRIR</sequence>
<protein>
    <recommendedName>
        <fullName evidence="5">T9SS type A sorting domain-containing protein</fullName>
    </recommendedName>
</protein>
<reference evidence="3" key="2">
    <citation type="journal article" date="2021" name="Microbiome">
        <title>Successional dynamics and alternative stable states in a saline activated sludge microbial community over 9 years.</title>
        <authorList>
            <person name="Wang Y."/>
            <person name="Ye J."/>
            <person name="Ju F."/>
            <person name="Liu L."/>
            <person name="Boyd J.A."/>
            <person name="Deng Y."/>
            <person name="Parks D.H."/>
            <person name="Jiang X."/>
            <person name="Yin X."/>
            <person name="Woodcroft B.J."/>
            <person name="Tyson G.W."/>
            <person name="Hugenholtz P."/>
            <person name="Polz M.F."/>
            <person name="Zhang T."/>
        </authorList>
    </citation>
    <scope>NUCLEOTIDE SEQUENCE</scope>
    <source>
        <strain evidence="3">HKST-UBA01</strain>
    </source>
</reference>
<evidence type="ECO:0000256" key="1">
    <source>
        <dbReference type="SAM" id="MobiDB-lite"/>
    </source>
</evidence>
<dbReference type="Gene3D" id="2.130.10.10">
    <property type="entry name" value="YVTN repeat-like/Quinoprotein amine dehydrogenase"/>
    <property type="match status" value="5"/>
</dbReference>
<reference evidence="3" key="1">
    <citation type="submission" date="2020-04" db="EMBL/GenBank/DDBJ databases">
        <authorList>
            <person name="Zhang T."/>
        </authorList>
    </citation>
    <scope>NUCLEOTIDE SEQUENCE</scope>
    <source>
        <strain evidence="3">HKST-UBA01</strain>
    </source>
</reference>
<dbReference type="PANTHER" id="PTHR43739">
    <property type="entry name" value="XYLOGLUCANASE (EUROFUNG)"/>
    <property type="match status" value="1"/>
</dbReference>
<dbReference type="EMBL" id="JAGQHR010000469">
    <property type="protein sequence ID" value="MCA9728765.1"/>
    <property type="molecule type" value="Genomic_DNA"/>
</dbReference>
<dbReference type="Proteomes" id="UP000697710">
    <property type="component" value="Unassembled WGS sequence"/>
</dbReference>
<evidence type="ECO:0000313" key="3">
    <source>
        <dbReference type="EMBL" id="MCA9728765.1"/>
    </source>
</evidence>
<dbReference type="PANTHER" id="PTHR43739:SF5">
    <property type="entry name" value="EXO-ALPHA-SIALIDASE"/>
    <property type="match status" value="1"/>
</dbReference>